<dbReference type="PANTHER" id="PTHR21363">
    <property type="entry name" value="PREPHENATE DEHYDROGENASE"/>
    <property type="match status" value="1"/>
</dbReference>
<name>A0A9D1SI42_9FIRM</name>
<dbReference type="Pfam" id="PF20463">
    <property type="entry name" value="PDH_C"/>
    <property type="match status" value="1"/>
</dbReference>
<dbReference type="AlphaFoldDB" id="A0A9D1SI42"/>
<dbReference type="GO" id="GO:0006571">
    <property type="term" value="P:tyrosine biosynthetic process"/>
    <property type="evidence" value="ECO:0007669"/>
    <property type="project" value="InterPro"/>
</dbReference>
<dbReference type="SUPFAM" id="SSF51735">
    <property type="entry name" value="NAD(P)-binding Rossmann-fold domains"/>
    <property type="match status" value="1"/>
</dbReference>
<organism evidence="5 6">
    <name type="scientific">Candidatus Coproplasma excrementigallinarum</name>
    <dbReference type="NCBI Taxonomy" id="2840747"/>
    <lineage>
        <taxon>Bacteria</taxon>
        <taxon>Bacillati</taxon>
        <taxon>Bacillota</taxon>
        <taxon>Clostridia</taxon>
        <taxon>Eubacteriales</taxon>
        <taxon>Candidatus Coproplasma</taxon>
    </lineage>
</organism>
<sequence>MKICVAGLGLIGGSLCMALRRAGYKADGYNRSPAPLEYALRNNIIAAPAAGFEEYDVVFVALPPRAAVQFINANVFKDGAIVADICGVKGYMEREIYSRPRNFLYVGTHPMAGKEVSGIQNACVDLFDRASMVITSCPKTDAAALLTIKKLTKEMGFRVIVECSAEVHDRKIAYTSQLAHVVSNAYVKDGEIESCLGFTGGSFQDMTRIAGVDEGVWSELYLLNSANLSARIGELIANLSQIKSAIDGADEEVLRGVLKEGREMFSGQREKASDDGIKITLLK</sequence>
<dbReference type="InterPro" id="IPR046825">
    <property type="entry name" value="PDH_C"/>
</dbReference>
<keyword evidence="2" id="KW-0560">Oxidoreductase</keyword>
<evidence type="ECO:0000259" key="4">
    <source>
        <dbReference type="PROSITE" id="PS51176"/>
    </source>
</evidence>
<gene>
    <name evidence="5" type="ORF">IAB69_00025</name>
</gene>
<dbReference type="Gene3D" id="3.40.50.720">
    <property type="entry name" value="NAD(P)-binding Rossmann-like Domain"/>
    <property type="match status" value="1"/>
</dbReference>
<dbReference type="PROSITE" id="PS51176">
    <property type="entry name" value="PDH_ADH"/>
    <property type="match status" value="1"/>
</dbReference>
<comment type="pathway">
    <text evidence="3">Amino-acid biosynthesis.</text>
</comment>
<dbReference type="SUPFAM" id="SSF48179">
    <property type="entry name" value="6-phosphogluconate dehydrogenase C-terminal domain-like"/>
    <property type="match status" value="1"/>
</dbReference>
<accession>A0A9D1SI42</accession>
<dbReference type="InterPro" id="IPR036291">
    <property type="entry name" value="NAD(P)-bd_dom_sf"/>
</dbReference>
<dbReference type="EMBL" id="DVNE01000001">
    <property type="protein sequence ID" value="HIU61026.1"/>
    <property type="molecule type" value="Genomic_DNA"/>
</dbReference>
<evidence type="ECO:0000313" key="6">
    <source>
        <dbReference type="Proteomes" id="UP000824110"/>
    </source>
</evidence>
<comment type="caution">
    <text evidence="5">The sequence shown here is derived from an EMBL/GenBank/DDBJ whole genome shotgun (WGS) entry which is preliminary data.</text>
</comment>
<dbReference type="GO" id="GO:0004665">
    <property type="term" value="F:prephenate dehydrogenase (NADP+) activity"/>
    <property type="evidence" value="ECO:0007669"/>
    <property type="project" value="InterPro"/>
</dbReference>
<dbReference type="PANTHER" id="PTHR21363:SF0">
    <property type="entry name" value="PREPHENATE DEHYDROGENASE [NADP(+)]"/>
    <property type="match status" value="1"/>
</dbReference>
<evidence type="ECO:0000256" key="3">
    <source>
        <dbReference type="ARBA" id="ARBA00029440"/>
    </source>
</evidence>
<dbReference type="GO" id="GO:0008977">
    <property type="term" value="F:prephenate dehydrogenase (NAD+) activity"/>
    <property type="evidence" value="ECO:0007669"/>
    <property type="project" value="InterPro"/>
</dbReference>
<comment type="similarity">
    <text evidence="1">Belongs to the prephenate/arogenate dehydrogenase family.</text>
</comment>
<dbReference type="InterPro" id="IPR050812">
    <property type="entry name" value="Preph/Arog_dehydrog"/>
</dbReference>
<dbReference type="InterPro" id="IPR008927">
    <property type="entry name" value="6-PGluconate_DH-like_C_sf"/>
</dbReference>
<reference evidence="5" key="2">
    <citation type="journal article" date="2021" name="PeerJ">
        <title>Extensive microbial diversity within the chicken gut microbiome revealed by metagenomics and culture.</title>
        <authorList>
            <person name="Gilroy R."/>
            <person name="Ravi A."/>
            <person name="Getino M."/>
            <person name="Pursley I."/>
            <person name="Horton D.L."/>
            <person name="Alikhan N.F."/>
            <person name="Baker D."/>
            <person name="Gharbi K."/>
            <person name="Hall N."/>
            <person name="Watson M."/>
            <person name="Adriaenssens E.M."/>
            <person name="Foster-Nyarko E."/>
            <person name="Jarju S."/>
            <person name="Secka A."/>
            <person name="Antonio M."/>
            <person name="Oren A."/>
            <person name="Chaudhuri R.R."/>
            <person name="La Ragione R."/>
            <person name="Hildebrand F."/>
            <person name="Pallen M.J."/>
        </authorList>
    </citation>
    <scope>NUCLEOTIDE SEQUENCE</scope>
    <source>
        <strain evidence="5">CHK195-12923</strain>
    </source>
</reference>
<dbReference type="Gene3D" id="1.10.3660.10">
    <property type="entry name" value="6-phosphogluconate dehydrogenase C-terminal like domain"/>
    <property type="match status" value="1"/>
</dbReference>
<feature type="domain" description="Prephenate/arogenate dehydrogenase" evidence="4">
    <location>
        <begin position="1"/>
        <end position="276"/>
    </location>
</feature>
<dbReference type="Pfam" id="PF02153">
    <property type="entry name" value="PDH_N"/>
    <property type="match status" value="1"/>
</dbReference>
<dbReference type="GO" id="GO:0070403">
    <property type="term" value="F:NAD+ binding"/>
    <property type="evidence" value="ECO:0007669"/>
    <property type="project" value="InterPro"/>
</dbReference>
<dbReference type="InterPro" id="IPR003099">
    <property type="entry name" value="Prephen_DH"/>
</dbReference>
<evidence type="ECO:0000256" key="2">
    <source>
        <dbReference type="ARBA" id="ARBA00023002"/>
    </source>
</evidence>
<dbReference type="Proteomes" id="UP000824110">
    <property type="component" value="Unassembled WGS sequence"/>
</dbReference>
<proteinExistence type="inferred from homology"/>
<reference evidence="5" key="1">
    <citation type="submission" date="2020-10" db="EMBL/GenBank/DDBJ databases">
        <authorList>
            <person name="Gilroy R."/>
        </authorList>
    </citation>
    <scope>NUCLEOTIDE SEQUENCE</scope>
    <source>
        <strain evidence="5">CHK195-12923</strain>
    </source>
</reference>
<dbReference type="InterPro" id="IPR046826">
    <property type="entry name" value="PDH_N"/>
</dbReference>
<protein>
    <submittedName>
        <fullName evidence="5">Prephenate dehydrogenase</fullName>
    </submittedName>
</protein>
<evidence type="ECO:0000313" key="5">
    <source>
        <dbReference type="EMBL" id="HIU61026.1"/>
    </source>
</evidence>
<evidence type="ECO:0000256" key="1">
    <source>
        <dbReference type="ARBA" id="ARBA00007964"/>
    </source>
</evidence>